<dbReference type="Proteomes" id="UP000829720">
    <property type="component" value="Unassembled WGS sequence"/>
</dbReference>
<dbReference type="GO" id="GO:0016020">
    <property type="term" value="C:membrane"/>
    <property type="evidence" value="ECO:0007669"/>
    <property type="project" value="TreeGrafter"/>
</dbReference>
<dbReference type="PANTHER" id="PTHR10807">
    <property type="entry name" value="MYOTUBULARIN-RELATED"/>
    <property type="match status" value="1"/>
</dbReference>
<dbReference type="InterPro" id="IPR010569">
    <property type="entry name" value="Myotubularin-like_Pase_dom"/>
</dbReference>
<keyword evidence="5" id="KW-1185">Reference proteome</keyword>
<gene>
    <name evidence="4" type="ORF">AGOR_G00044200</name>
</gene>
<dbReference type="OrthoDB" id="271628at2759"/>
<evidence type="ECO:0000256" key="2">
    <source>
        <dbReference type="SAM" id="MobiDB-lite"/>
    </source>
</evidence>
<protein>
    <recommendedName>
        <fullName evidence="3">Myotubularin phosphatase domain-containing protein</fullName>
    </recommendedName>
</protein>
<dbReference type="PROSITE" id="PS51339">
    <property type="entry name" value="PPASE_MYOTUBULARIN"/>
    <property type="match status" value="1"/>
</dbReference>
<dbReference type="InterPro" id="IPR011993">
    <property type="entry name" value="PH-like_dom_sf"/>
</dbReference>
<dbReference type="Gene3D" id="2.30.29.30">
    <property type="entry name" value="Pleckstrin-homology domain (PH domain)/Phosphotyrosine-binding domain (PTB)"/>
    <property type="match status" value="1"/>
</dbReference>
<comment type="similarity">
    <text evidence="1">Belongs to the protein-tyrosine phosphatase family. Non-receptor class myotubularin subfamily.</text>
</comment>
<dbReference type="GO" id="GO:0046856">
    <property type="term" value="P:phosphatidylinositol dephosphorylation"/>
    <property type="evidence" value="ECO:0007669"/>
    <property type="project" value="TreeGrafter"/>
</dbReference>
<sequence>MLPGSRTSFKVRSIVPDKKERTLNHRGLNTGERELAGLSCLPGERVLQRAVLVRKKLCSREGGGWLAGTLFCTHFRLAFVPQDGQEQRDGDADPLLLGEHDVALTSIEKVVAVGPFRLKHVTPSSALRFTPEQLILYCRNMRVLCFLFDRLTPEAQVLQMTYTLARAYQPLRPSSILSFQNAALGSIEMKQLLSNRRRDPNMNWFEGVADWEAELERTGTMGWRVSSVNDRFEMATSLPRYNVVPQRVLDTELKRTFAHFHEGRIPRWCWRHPSGSDLLRMAAFQNNIYHEKDDIRNLEALLFGVQQRSLVVEVGDDMPSTGEIQLAHTRLRALCLGDISSSLSAPDEKWLSTLEATHWLDHVRCCLKKATEVSCLLRDGHLTVILQEPEDRDMNCVVSALVQVMCDPHCRTLQGFQGLVQKEWVGAGHRFLSRANYYHDRDREEAPVFLLFLDCVWQLWAQFPSYFQLTEEYLQALHDSTHLPLYCTYLYDCQRERSRRSQHLPQSYTPIDGCPERRGRFTKPMATPTSAQPMLNGNLSTCQGDGAPDCVFLFSRGAFSSPSLLLPWRATGSGGVTVGGAISGAGWRSHRHAPPPESPAGLERLLRGASTPPSGPQEPLLPLLLSPCLGLWRTCYIRGPLQAQAFPHPAPVPGHPMDVLAREVEQLRERLESARAVTIETESHDYDYDCDSNGSTPYLVTLETLEDSMPNSDQTGDTILFSAT</sequence>
<dbReference type="Pfam" id="PF06602">
    <property type="entry name" value="Myotub-related"/>
    <property type="match status" value="2"/>
</dbReference>
<dbReference type="CDD" id="cd14595">
    <property type="entry name" value="PTP-MTMR11"/>
    <property type="match status" value="1"/>
</dbReference>
<evidence type="ECO:0000313" key="4">
    <source>
        <dbReference type="EMBL" id="KAI1902383.1"/>
    </source>
</evidence>
<name>A0A8T3DZA3_9TELE</name>
<reference evidence="4" key="1">
    <citation type="submission" date="2021-01" db="EMBL/GenBank/DDBJ databases">
        <authorList>
            <person name="Zahm M."/>
            <person name="Roques C."/>
            <person name="Cabau C."/>
            <person name="Klopp C."/>
            <person name="Donnadieu C."/>
            <person name="Jouanno E."/>
            <person name="Lampietro C."/>
            <person name="Louis A."/>
            <person name="Herpin A."/>
            <person name="Echchiki A."/>
            <person name="Berthelot C."/>
            <person name="Parey E."/>
            <person name="Roest-Crollius H."/>
            <person name="Braasch I."/>
            <person name="Postlethwait J."/>
            <person name="Bobe J."/>
            <person name="Montfort J."/>
            <person name="Bouchez O."/>
            <person name="Begum T."/>
            <person name="Mejri S."/>
            <person name="Adams A."/>
            <person name="Chen W.-J."/>
            <person name="Guiguen Y."/>
        </authorList>
    </citation>
    <scope>NUCLEOTIDE SEQUENCE</scope>
    <source>
        <tissue evidence="4">Blood</tissue>
    </source>
</reference>
<evidence type="ECO:0000256" key="1">
    <source>
        <dbReference type="ARBA" id="ARBA00007471"/>
    </source>
</evidence>
<comment type="caution">
    <text evidence="4">The sequence shown here is derived from an EMBL/GenBank/DDBJ whole genome shotgun (WGS) entry which is preliminary data.</text>
</comment>
<dbReference type="PANTHER" id="PTHR10807:SF51">
    <property type="entry name" value="MYOTUBULARIN-RELATED PROTEIN 11"/>
    <property type="match status" value="1"/>
</dbReference>
<proteinExistence type="inferred from homology"/>
<dbReference type="AlphaFoldDB" id="A0A8T3DZA3"/>
<dbReference type="InterPro" id="IPR030564">
    <property type="entry name" value="Myotubularin"/>
</dbReference>
<feature type="region of interest" description="Disordered" evidence="2">
    <location>
        <begin position="588"/>
        <end position="618"/>
    </location>
</feature>
<dbReference type="SUPFAM" id="SSF50729">
    <property type="entry name" value="PH domain-like"/>
    <property type="match status" value="1"/>
</dbReference>
<evidence type="ECO:0000259" key="3">
    <source>
        <dbReference type="PROSITE" id="PS51339"/>
    </source>
</evidence>
<feature type="domain" description="Myotubularin phosphatase" evidence="3">
    <location>
        <begin position="205"/>
        <end position="636"/>
    </location>
</feature>
<evidence type="ECO:0000313" key="5">
    <source>
        <dbReference type="Proteomes" id="UP000829720"/>
    </source>
</evidence>
<organism evidence="4 5">
    <name type="scientific">Albula goreensis</name>
    <dbReference type="NCBI Taxonomy" id="1534307"/>
    <lineage>
        <taxon>Eukaryota</taxon>
        <taxon>Metazoa</taxon>
        <taxon>Chordata</taxon>
        <taxon>Craniata</taxon>
        <taxon>Vertebrata</taxon>
        <taxon>Euteleostomi</taxon>
        <taxon>Actinopterygii</taxon>
        <taxon>Neopterygii</taxon>
        <taxon>Teleostei</taxon>
        <taxon>Albuliformes</taxon>
        <taxon>Albulidae</taxon>
        <taxon>Albula</taxon>
    </lineage>
</organism>
<accession>A0A8T3DZA3</accession>
<dbReference type="EMBL" id="JAERUA010000003">
    <property type="protein sequence ID" value="KAI1902383.1"/>
    <property type="molecule type" value="Genomic_DNA"/>
</dbReference>
<dbReference type="InterPro" id="IPR029021">
    <property type="entry name" value="Prot-tyrosine_phosphatase-like"/>
</dbReference>
<dbReference type="SUPFAM" id="SSF52799">
    <property type="entry name" value="(Phosphotyrosine protein) phosphatases II"/>
    <property type="match status" value="1"/>
</dbReference>
<dbReference type="GO" id="GO:0005737">
    <property type="term" value="C:cytoplasm"/>
    <property type="evidence" value="ECO:0007669"/>
    <property type="project" value="TreeGrafter"/>
</dbReference>